<proteinExistence type="predicted"/>
<keyword evidence="2" id="KW-1133">Transmembrane helix</keyword>
<evidence type="ECO:0000256" key="2">
    <source>
        <dbReference type="SAM" id="Phobius"/>
    </source>
</evidence>
<protein>
    <recommendedName>
        <fullName evidence="4">Ac78</fullName>
    </recommendedName>
</protein>
<evidence type="ECO:0000256" key="1">
    <source>
        <dbReference type="SAM" id="MobiDB-lite"/>
    </source>
</evidence>
<sequence length="125" mass="14298">MSLEVPYERMSLNQKKVEYIPLKLAVNDIDENGYRKPKQKSNDDSDDNDNIINKSQTSPSLLANDFGNTNYIAYANATQGGILNVVLMALLSIFCVLVILYAIYYFVIIREREKRIVKPPYFILA</sequence>
<dbReference type="InterPro" id="IPR009261">
    <property type="entry name" value="AcMNPV_AC78"/>
</dbReference>
<dbReference type="Pfam" id="PF06024">
    <property type="entry name" value="Orf78"/>
    <property type="match status" value="1"/>
</dbReference>
<organism evidence="3">
    <name type="scientific">Trichoplusia ni single nucleopolyhedrovirus</name>
    <dbReference type="NCBI Taxonomy" id="332054"/>
    <lineage>
        <taxon>Viruses</taxon>
        <taxon>Viruses incertae sedis</taxon>
        <taxon>Naldaviricetes</taxon>
        <taxon>Lefavirales</taxon>
        <taxon>Baculoviridae</taxon>
        <taxon>Alphabaculovirus</taxon>
        <taxon>Alphabaculovirus trini</taxon>
    </lineage>
</organism>
<evidence type="ECO:0008006" key="4">
    <source>
        <dbReference type="Google" id="ProtNLM"/>
    </source>
</evidence>
<keyword evidence="2" id="KW-0472">Membrane</keyword>
<name>A0A481V7W9_9ABAC</name>
<reference evidence="3" key="1">
    <citation type="submission" date="2018-07" db="EMBL/GenBank/DDBJ databases">
        <title>A new Alphabaculovirus highly virulent isolated from Trichoplusia ni (TnSNPV).</title>
        <authorList>
            <person name="Bivian-Hernandez M.D.L.A."/>
            <person name="Del Rincon-Castro M.C."/>
            <person name="Ibarra J.E."/>
        </authorList>
    </citation>
    <scope>NUCLEOTIDE SEQUENCE</scope>
    <source>
        <strain evidence="3">LBIV-4</strain>
    </source>
</reference>
<keyword evidence="2" id="KW-0812">Transmembrane</keyword>
<evidence type="ECO:0000313" key="3">
    <source>
        <dbReference type="EMBL" id="QBI90296.1"/>
    </source>
</evidence>
<feature type="region of interest" description="Disordered" evidence="1">
    <location>
        <begin position="31"/>
        <end position="58"/>
    </location>
</feature>
<dbReference type="EMBL" id="MH577296">
    <property type="protein sequence ID" value="QBI90296.1"/>
    <property type="molecule type" value="Genomic_DNA"/>
</dbReference>
<accession>A0A481V7W9</accession>
<feature type="transmembrane region" description="Helical" evidence="2">
    <location>
        <begin position="85"/>
        <end position="108"/>
    </location>
</feature>